<comment type="caution">
    <text evidence="3">The sequence shown here is derived from an EMBL/GenBank/DDBJ whole genome shotgun (WGS) entry which is preliminary data.</text>
</comment>
<gene>
    <name evidence="3" type="ORF">GDO86_018188</name>
</gene>
<feature type="non-terminal residue" evidence="3">
    <location>
        <position position="1"/>
    </location>
</feature>
<name>A0A8T2IDJ1_9PIPI</name>
<keyword evidence="1" id="KW-0732">Signal</keyword>
<dbReference type="PROSITE" id="PS51484">
    <property type="entry name" value="G8"/>
    <property type="match status" value="1"/>
</dbReference>
<dbReference type="PANTHER" id="PTHR46769">
    <property type="entry name" value="POLYCYSTIC KIDNEY AND HEPATIC DISEASE 1 (AUTOSOMAL RECESSIVE)-LIKE 1"/>
    <property type="match status" value="1"/>
</dbReference>
<keyword evidence="4" id="KW-1185">Reference proteome</keyword>
<dbReference type="Proteomes" id="UP000812440">
    <property type="component" value="Unassembled WGS sequence"/>
</dbReference>
<dbReference type="InterPro" id="IPR019316">
    <property type="entry name" value="G8_domain"/>
</dbReference>
<feature type="non-terminal residue" evidence="3">
    <location>
        <position position="128"/>
    </location>
</feature>
<evidence type="ECO:0000313" key="3">
    <source>
        <dbReference type="EMBL" id="KAG8429150.1"/>
    </source>
</evidence>
<evidence type="ECO:0000259" key="2">
    <source>
        <dbReference type="PROSITE" id="PS51484"/>
    </source>
</evidence>
<dbReference type="OrthoDB" id="120976at2759"/>
<dbReference type="SMART" id="SM01225">
    <property type="entry name" value="G8"/>
    <property type="match status" value="1"/>
</dbReference>
<protein>
    <recommendedName>
        <fullName evidence="2">G8 domain-containing protein</fullName>
    </recommendedName>
</protein>
<proteinExistence type="predicted"/>
<dbReference type="AlphaFoldDB" id="A0A8T2IDJ1"/>
<evidence type="ECO:0000313" key="4">
    <source>
        <dbReference type="Proteomes" id="UP000812440"/>
    </source>
</evidence>
<feature type="domain" description="G8" evidence="2">
    <location>
        <begin position="1"/>
        <end position="118"/>
    </location>
</feature>
<organism evidence="3 4">
    <name type="scientific">Hymenochirus boettgeri</name>
    <name type="common">Congo dwarf clawed frog</name>
    <dbReference type="NCBI Taxonomy" id="247094"/>
    <lineage>
        <taxon>Eukaryota</taxon>
        <taxon>Metazoa</taxon>
        <taxon>Chordata</taxon>
        <taxon>Craniata</taxon>
        <taxon>Vertebrata</taxon>
        <taxon>Euteleostomi</taxon>
        <taxon>Amphibia</taxon>
        <taxon>Batrachia</taxon>
        <taxon>Anura</taxon>
        <taxon>Pipoidea</taxon>
        <taxon>Pipidae</taxon>
        <taxon>Pipinae</taxon>
        <taxon>Hymenochirus</taxon>
    </lineage>
</organism>
<accession>A0A8T2IDJ1</accession>
<dbReference type="Pfam" id="PF10162">
    <property type="entry name" value="G8"/>
    <property type="match status" value="1"/>
</dbReference>
<reference evidence="3" key="1">
    <citation type="thesis" date="2020" institute="ProQuest LLC" country="789 East Eisenhower Parkway, Ann Arbor, MI, USA">
        <title>Comparative Genomics and Chromosome Evolution.</title>
        <authorList>
            <person name="Mudd A.B."/>
        </authorList>
    </citation>
    <scope>NUCLEOTIDE SEQUENCE</scope>
    <source>
        <strain evidence="3">Female2</strain>
        <tissue evidence="3">Blood</tissue>
    </source>
</reference>
<evidence type="ECO:0000256" key="1">
    <source>
        <dbReference type="ARBA" id="ARBA00022729"/>
    </source>
</evidence>
<dbReference type="InterPro" id="IPR052387">
    <property type="entry name" value="Fibrocystin"/>
</dbReference>
<dbReference type="EMBL" id="JAACNH010012656">
    <property type="protein sequence ID" value="KAG8429150.1"/>
    <property type="molecule type" value="Genomic_DNA"/>
</dbReference>
<dbReference type="PANTHER" id="PTHR46769:SF3">
    <property type="entry name" value="FIBROCYSTIN-L"/>
    <property type="match status" value="1"/>
</dbReference>
<sequence>TNGYIADVDIPNLENLVIYGVLEMKNLTGSNSTTRSALIYKTTVLNATYISIQGGRLIAGYENDPFQGELEIILRGDHLTPEMPLPDGPNQGSKVLGVFGQLDLHGLPQSVYKTKLARTVSAGAQTIT</sequence>